<proteinExistence type="predicted"/>
<accession>A0A3N8R308</accession>
<sequence>MKREFQTQDLTGAELDYFVAVAAGITHEKPLGEMRPGRTMIREEGSDGDGPITYFRAFQPSSNPTDGHPLIQDERINLNAPGPMGYPDQKKLWCAFIDTGSFGGSKAWFGATALEAACRAYVALKLGETVVYESEGR</sequence>
<name>A0A3N8R308_9BURK</name>
<organism evidence="1 2">
    <name type="scientific">Burkholderia contaminans</name>
    <dbReference type="NCBI Taxonomy" id="488447"/>
    <lineage>
        <taxon>Bacteria</taxon>
        <taxon>Pseudomonadati</taxon>
        <taxon>Pseudomonadota</taxon>
        <taxon>Betaproteobacteria</taxon>
        <taxon>Burkholderiales</taxon>
        <taxon>Burkholderiaceae</taxon>
        <taxon>Burkholderia</taxon>
        <taxon>Burkholderia cepacia complex</taxon>
    </lineage>
</organism>
<protein>
    <submittedName>
        <fullName evidence="1">DUF2591 domain-containing protein</fullName>
    </submittedName>
</protein>
<comment type="caution">
    <text evidence="1">The sequence shown here is derived from an EMBL/GenBank/DDBJ whole genome shotgun (WGS) entry which is preliminary data.</text>
</comment>
<dbReference type="RefSeq" id="WP_124618592.1">
    <property type="nucleotide sequence ID" value="NZ_QTQX01000013.1"/>
</dbReference>
<evidence type="ECO:0000313" key="2">
    <source>
        <dbReference type="Proteomes" id="UP000269271"/>
    </source>
</evidence>
<dbReference type="Pfam" id="PF10765">
    <property type="entry name" value="Phage_P22_NinX"/>
    <property type="match status" value="1"/>
</dbReference>
<dbReference type="AlphaFoldDB" id="A0A3N8R308"/>
<gene>
    <name evidence="1" type="ORF">DF037_20775</name>
</gene>
<reference evidence="1 2" key="1">
    <citation type="submission" date="2018-08" db="EMBL/GenBank/DDBJ databases">
        <title>Comparative analysis of Burkholderia isolates from Puerto Rico.</title>
        <authorList>
            <person name="Hall C."/>
            <person name="Sahl J."/>
            <person name="Wagner D."/>
        </authorList>
    </citation>
    <scope>NUCLEOTIDE SEQUENCE [LARGE SCALE GENOMIC DNA]</scope>
    <source>
        <strain evidence="1 2">Bp9001</strain>
    </source>
</reference>
<dbReference type="Proteomes" id="UP000269271">
    <property type="component" value="Unassembled WGS sequence"/>
</dbReference>
<dbReference type="EMBL" id="QTQX01000013">
    <property type="protein sequence ID" value="RQT26126.1"/>
    <property type="molecule type" value="Genomic_DNA"/>
</dbReference>
<evidence type="ECO:0000313" key="1">
    <source>
        <dbReference type="EMBL" id="RQT26126.1"/>
    </source>
</evidence>
<dbReference type="InterPro" id="IPR019701">
    <property type="entry name" value="Phage_P22_NinX"/>
</dbReference>